<evidence type="ECO:0000256" key="3">
    <source>
        <dbReference type="ARBA" id="ARBA00022692"/>
    </source>
</evidence>
<name>A0A8X7TDA5_CANPA</name>
<comment type="caution">
    <text evidence="9">The sequence shown here is derived from an EMBL/GenBank/DDBJ whole genome shotgun (WGS) entry which is preliminary data.</text>
</comment>
<dbReference type="GO" id="GO:0006508">
    <property type="term" value="P:proteolysis"/>
    <property type="evidence" value="ECO:0007669"/>
    <property type="project" value="UniProtKB-KW"/>
</dbReference>
<evidence type="ECO:0000256" key="2">
    <source>
        <dbReference type="ARBA" id="ARBA00009782"/>
    </source>
</evidence>
<evidence type="ECO:0000256" key="7">
    <source>
        <dbReference type="ARBA" id="ARBA00023136"/>
    </source>
</evidence>
<keyword evidence="9" id="KW-0645">Protease</keyword>
<evidence type="ECO:0000256" key="8">
    <source>
        <dbReference type="SAM" id="MobiDB-lite"/>
    </source>
</evidence>
<reference evidence="9" key="1">
    <citation type="submission" date="2020-03" db="EMBL/GenBank/DDBJ databases">
        <title>FDA dAtabase for Regulatory Grade micrObial Sequences (FDA-ARGOS): Supporting development and validation of Infectious Disease Dx tests.</title>
        <authorList>
            <person name="Campos J."/>
            <person name="Goldberg B."/>
            <person name="Tallon L."/>
            <person name="Sadzewicz L."/>
            <person name="Vavikolanu K."/>
            <person name="Mehta A."/>
            <person name="Aluvathingal J."/>
            <person name="Nadendla S."/>
            <person name="Nandy P."/>
            <person name="Geyer C."/>
            <person name="Yan Y."/>
            <person name="Sichtig H."/>
        </authorList>
    </citation>
    <scope>NUCLEOTIDE SEQUENCE [LARGE SCALE GENOMIC DNA]</scope>
    <source>
        <strain evidence="9">FDAARGOS_652</strain>
    </source>
</reference>
<feature type="region of interest" description="Disordered" evidence="8">
    <location>
        <begin position="1"/>
        <end position="54"/>
    </location>
</feature>
<gene>
    <name evidence="9" type="ORF">FOB60_001147</name>
</gene>
<keyword evidence="7" id="KW-0472">Membrane</keyword>
<evidence type="ECO:0000256" key="5">
    <source>
        <dbReference type="ARBA" id="ARBA00022989"/>
    </source>
</evidence>
<dbReference type="Pfam" id="PF08602">
    <property type="entry name" value="Mgr1"/>
    <property type="match status" value="2"/>
</dbReference>
<accession>A0A8X7TDA5</accession>
<dbReference type="OrthoDB" id="4087899at2759"/>
<comment type="subcellular location">
    <subcellularLocation>
        <location evidence="1">Mitochondrion inner membrane</location>
        <topology evidence="1">Multi-pass membrane protein</topology>
    </subcellularLocation>
</comment>
<dbReference type="EMBL" id="JABWAB010000001">
    <property type="protein sequence ID" value="KAF6059565.1"/>
    <property type="molecule type" value="Genomic_DNA"/>
</dbReference>
<proteinExistence type="inferred from homology"/>
<sequence>MGVYIPPPSDNNNNDRDDSKGKHSKKSTPNIPTNPLTSSPSSSSDSTTIVIPNPKSLIPHNPSVGLIWGPLTPSSDNRPALAAMVGLQFLLGVSCFRGARNQLRHRLVAVPNNRPPQSVRSGSIFKSAVFVAVGATLVFGSGLEISRMILPYDPWYEEARHYRKMAIKNGDKPSLWFGAYRYYQPMTLRKWSELLHNWFENVSQELEEPDGFRNLSIELGEKNNVLSVGKSGPTGGILEKLNNRGKYNEIHAKLKDNNDKRFDHMLSNELKDVNELNKAERLDLILEGKSELVNESFSKPSITLGSHTIDNDDDFEMVWLNFEPWDELKLETDYDIRLIPRYALPEEESNEDESKNQPVSETADKVI</sequence>
<dbReference type="GO" id="GO:0008233">
    <property type="term" value="F:peptidase activity"/>
    <property type="evidence" value="ECO:0007669"/>
    <property type="project" value="UniProtKB-KW"/>
</dbReference>
<dbReference type="InterPro" id="IPR013911">
    <property type="entry name" value="i-AAA_Mgr1"/>
</dbReference>
<dbReference type="AlphaFoldDB" id="A0A8X7TDA5"/>
<evidence type="ECO:0000256" key="4">
    <source>
        <dbReference type="ARBA" id="ARBA00022792"/>
    </source>
</evidence>
<feature type="compositionally biased region" description="Low complexity" evidence="8">
    <location>
        <begin position="27"/>
        <end position="52"/>
    </location>
</feature>
<organism evidence="9 10">
    <name type="scientific">Candida parapsilosis</name>
    <name type="common">Yeast</name>
    <dbReference type="NCBI Taxonomy" id="5480"/>
    <lineage>
        <taxon>Eukaryota</taxon>
        <taxon>Fungi</taxon>
        <taxon>Dikarya</taxon>
        <taxon>Ascomycota</taxon>
        <taxon>Saccharomycotina</taxon>
        <taxon>Pichiomycetes</taxon>
        <taxon>Debaryomycetaceae</taxon>
        <taxon>Candida/Lodderomyces clade</taxon>
        <taxon>Candida</taxon>
    </lineage>
</organism>
<keyword evidence="3" id="KW-0812">Transmembrane</keyword>
<feature type="region of interest" description="Disordered" evidence="8">
    <location>
        <begin position="344"/>
        <end position="367"/>
    </location>
</feature>
<dbReference type="GO" id="GO:0005743">
    <property type="term" value="C:mitochondrial inner membrane"/>
    <property type="evidence" value="ECO:0007669"/>
    <property type="project" value="UniProtKB-SubCell"/>
</dbReference>
<comment type="similarity">
    <text evidence="2">Belongs to the MGR1 family.</text>
</comment>
<evidence type="ECO:0000256" key="6">
    <source>
        <dbReference type="ARBA" id="ARBA00023128"/>
    </source>
</evidence>
<keyword evidence="6" id="KW-0496">Mitochondrion</keyword>
<keyword evidence="4" id="KW-0999">Mitochondrion inner membrane</keyword>
<dbReference type="Proteomes" id="UP000590412">
    <property type="component" value="Unassembled WGS sequence"/>
</dbReference>
<protein>
    <submittedName>
        <fullName evidence="9">Mgr1-like, i-AAA protease complex subunit family protein</fullName>
    </submittedName>
</protein>
<evidence type="ECO:0000313" key="10">
    <source>
        <dbReference type="Proteomes" id="UP000590412"/>
    </source>
</evidence>
<keyword evidence="9" id="KW-0378">Hydrolase</keyword>
<keyword evidence="5" id="KW-1133">Transmembrane helix</keyword>
<evidence type="ECO:0000313" key="9">
    <source>
        <dbReference type="EMBL" id="KAF6059565.1"/>
    </source>
</evidence>
<evidence type="ECO:0000256" key="1">
    <source>
        <dbReference type="ARBA" id="ARBA00004448"/>
    </source>
</evidence>